<keyword evidence="7" id="KW-0934">Plastid</keyword>
<evidence type="ECO:0000256" key="1">
    <source>
        <dbReference type="ARBA" id="ARBA00008434"/>
    </source>
</evidence>
<dbReference type="InterPro" id="IPR000589">
    <property type="entry name" value="Ribosomal_uS15"/>
</dbReference>
<keyword evidence="3 5" id="KW-0687">Ribonucleoprotein</keyword>
<dbReference type="CDD" id="cd00677">
    <property type="entry name" value="S15_NS1_EPRS_RNA-bind"/>
    <property type="match status" value="1"/>
</dbReference>
<dbReference type="GO" id="GO:0003735">
    <property type="term" value="F:structural constituent of ribosome"/>
    <property type="evidence" value="ECO:0007669"/>
    <property type="project" value="InterPro"/>
</dbReference>
<evidence type="ECO:0000256" key="5">
    <source>
        <dbReference type="HAMAP-Rule" id="MF_01343"/>
    </source>
</evidence>
<accession>A0AAT9UTP9</accession>
<dbReference type="GO" id="GO:0006412">
    <property type="term" value="P:translation"/>
    <property type="evidence" value="ECO:0007669"/>
    <property type="project" value="UniProtKB-UniRule"/>
</dbReference>
<dbReference type="SMART" id="SM01387">
    <property type="entry name" value="Ribosomal_S15"/>
    <property type="match status" value="1"/>
</dbReference>
<dbReference type="PANTHER" id="PTHR23321:SF26">
    <property type="entry name" value="SMALL RIBOSOMAL SUBUNIT PROTEIN US15M"/>
    <property type="match status" value="1"/>
</dbReference>
<dbReference type="GO" id="GO:0009507">
    <property type="term" value="C:chloroplast"/>
    <property type="evidence" value="ECO:0007669"/>
    <property type="project" value="UniProtKB-SubCell"/>
</dbReference>
<evidence type="ECO:0000256" key="6">
    <source>
        <dbReference type="RuleBase" id="RU003919"/>
    </source>
</evidence>
<comment type="similarity">
    <text evidence="1 5 6">Belongs to the universal ribosomal protein uS15 family.</text>
</comment>
<keyword evidence="2 5" id="KW-0689">Ribosomal protein</keyword>
<reference evidence="7" key="2">
    <citation type="submission" date="2024-06" db="EMBL/GenBank/DDBJ databases">
        <title>The complete chloroplast genome analyse of Pallavicinia longispina.</title>
        <authorList>
            <person name="Ming S.Z."/>
            <person name="Ying F.M."/>
            <person name="Ying Y."/>
        </authorList>
    </citation>
    <scope>NUCLEOTIDE SEQUENCE</scope>
</reference>
<evidence type="ECO:0000256" key="3">
    <source>
        <dbReference type="ARBA" id="ARBA00023274"/>
    </source>
</evidence>
<evidence type="ECO:0000313" key="7">
    <source>
        <dbReference type="EMBL" id="WIL06267.1"/>
    </source>
</evidence>
<dbReference type="SUPFAM" id="SSF47060">
    <property type="entry name" value="S15/NS1 RNA-binding domain"/>
    <property type="match status" value="1"/>
</dbReference>
<reference evidence="7" key="1">
    <citation type="submission" date="2022-05" db="EMBL/GenBank/DDBJ databases">
        <authorList>
            <person name="Xin L.B."/>
        </authorList>
    </citation>
    <scope>NUCLEOTIDE SEQUENCE</scope>
</reference>
<dbReference type="InterPro" id="IPR009068">
    <property type="entry name" value="uS15_NS1_RNA-bd_sf"/>
</dbReference>
<gene>
    <name evidence="5 7" type="primary">rps15</name>
</gene>
<sequence length="88" mass="10334">MPKNSFINLPFGSSTKEGSIESQIFHLTNRVVRLTYHSRKHNKDYSSQKGLWKVLGKRKRLLVYLFRTNPISFRNLTNQLGIRLSKKN</sequence>
<dbReference type="Gene3D" id="1.10.287.10">
    <property type="entry name" value="S15/NS1, RNA-binding"/>
    <property type="match status" value="1"/>
</dbReference>
<dbReference type="NCBIfam" id="TIGR00952">
    <property type="entry name" value="S15_bact"/>
    <property type="match status" value="1"/>
</dbReference>
<dbReference type="EMBL" id="ON494491">
    <property type="protein sequence ID" value="WIL06267.1"/>
    <property type="molecule type" value="Genomic_DNA"/>
</dbReference>
<proteinExistence type="inferred from homology"/>
<dbReference type="HAMAP" id="MF_01343_B">
    <property type="entry name" value="Ribosomal_uS15_B"/>
    <property type="match status" value="1"/>
</dbReference>
<dbReference type="InterPro" id="IPR005290">
    <property type="entry name" value="Ribosomal_uS15_bac-type"/>
</dbReference>
<dbReference type="PANTHER" id="PTHR23321">
    <property type="entry name" value="RIBOSOMAL PROTEIN S15, BACTERIAL AND ORGANELLAR"/>
    <property type="match status" value="1"/>
</dbReference>
<comment type="subcellular location">
    <subcellularLocation>
        <location evidence="5">Plastid</location>
        <location evidence="5">Chloroplast</location>
    </subcellularLocation>
</comment>
<dbReference type="GO" id="GO:1990904">
    <property type="term" value="C:ribonucleoprotein complex"/>
    <property type="evidence" value="ECO:0007669"/>
    <property type="project" value="UniProtKB-KW"/>
</dbReference>
<geneLocation type="chloroplast" evidence="7"/>
<comment type="subunit">
    <text evidence="5">Part of the 30S ribosomal subunit.</text>
</comment>
<organism evidence="7">
    <name type="scientific">Pallavicinia longispina</name>
    <dbReference type="NCBI Taxonomy" id="280536"/>
    <lineage>
        <taxon>Eukaryota</taxon>
        <taxon>Viridiplantae</taxon>
        <taxon>Streptophyta</taxon>
        <taxon>Embryophyta</taxon>
        <taxon>Marchantiophyta</taxon>
        <taxon>Jungermanniopsida</taxon>
        <taxon>Pelliidae</taxon>
        <taxon>Pallaviciniales</taxon>
        <taxon>Pallaviciniineae</taxon>
        <taxon>Pallaviciniaceae</taxon>
        <taxon>Pallavicinia</taxon>
    </lineage>
</organism>
<name>A0AAT9UTP9_9MARC</name>
<dbReference type="Pfam" id="PF00312">
    <property type="entry name" value="Ribosomal_S15"/>
    <property type="match status" value="1"/>
</dbReference>
<evidence type="ECO:0000256" key="2">
    <source>
        <dbReference type="ARBA" id="ARBA00022980"/>
    </source>
</evidence>
<evidence type="ECO:0000256" key="4">
    <source>
        <dbReference type="ARBA" id="ARBA00035250"/>
    </source>
</evidence>
<keyword evidence="7" id="KW-0150">Chloroplast</keyword>
<dbReference type="AlphaFoldDB" id="A0AAT9UTP9"/>
<dbReference type="GO" id="GO:0005840">
    <property type="term" value="C:ribosome"/>
    <property type="evidence" value="ECO:0007669"/>
    <property type="project" value="UniProtKB-KW"/>
</dbReference>
<protein>
    <recommendedName>
        <fullName evidence="4 5">Small ribosomal subunit protein uS15c</fullName>
    </recommendedName>
</protein>